<dbReference type="Proteomes" id="UP000675881">
    <property type="component" value="Chromosome 8"/>
</dbReference>
<dbReference type="AlphaFoldDB" id="A0A7R8HDQ1"/>
<feature type="region of interest" description="Disordered" evidence="1">
    <location>
        <begin position="419"/>
        <end position="467"/>
    </location>
</feature>
<sequence length="467" mass="51970">MPKIFLLRDQMLEQHQELLESHQGRNKGSSSLWLNKEPPLFHYFGGERALDKEKVEEVKEVEEPEVLSGPEDEPQDFFDTPCCSRILHHEQHHHIDKDLDSYEVSTQPPQYMMDGGESLSPSEKSPFHKSSFNFKRFFDFLGYKRDKYEGNKYLYGLVDMFWQMEMEVPPTGNYFQSNNNVNNGGGTNGTSNNGYYNKQNGGISNNNNNNNNNGILDFDNFDYPDSPTQKWLADNADLSPLTVLDNINLKTEFPYASNQIDIDKPPDIHQQNMPMDGAPIAENLLQFAVSVPSVPQQPQQTNSSSSSSPSTASFLDIGGDSFTQSLYDDLGDISLNEFGNNPNHQLQIQSLNMVPHNNNHPENILSTATNSKPITLEKIESNESPFHNFIHLTDLARIKSTAAAAAAAVAAAAAQSPDLINPIHPHSQGPPVPQPSQSQQHLDLANLLSSGPPSVNTNDSVQPRLPT</sequence>
<organism evidence="2 3">
    <name type="scientific">Lepeophtheirus salmonis</name>
    <name type="common">Salmon louse</name>
    <name type="synonym">Caligus salmonis</name>
    <dbReference type="NCBI Taxonomy" id="72036"/>
    <lineage>
        <taxon>Eukaryota</taxon>
        <taxon>Metazoa</taxon>
        <taxon>Ecdysozoa</taxon>
        <taxon>Arthropoda</taxon>
        <taxon>Crustacea</taxon>
        <taxon>Multicrustacea</taxon>
        <taxon>Hexanauplia</taxon>
        <taxon>Copepoda</taxon>
        <taxon>Siphonostomatoida</taxon>
        <taxon>Caligidae</taxon>
        <taxon>Lepeophtheirus</taxon>
    </lineage>
</organism>
<reference evidence="2" key="1">
    <citation type="submission" date="2021-02" db="EMBL/GenBank/DDBJ databases">
        <authorList>
            <person name="Bekaert M."/>
        </authorList>
    </citation>
    <scope>NUCLEOTIDE SEQUENCE</scope>
    <source>
        <strain evidence="2">IoA-00</strain>
    </source>
</reference>
<evidence type="ECO:0000313" key="2">
    <source>
        <dbReference type="EMBL" id="CAF3027709.1"/>
    </source>
</evidence>
<keyword evidence="3" id="KW-1185">Reference proteome</keyword>
<protein>
    <submittedName>
        <fullName evidence="2">(salmon louse) hypothetical protein</fullName>
    </submittedName>
</protein>
<feature type="region of interest" description="Disordered" evidence="1">
    <location>
        <begin position="292"/>
        <end position="314"/>
    </location>
</feature>
<gene>
    <name evidence="2" type="ORF">LSAA_14206</name>
</gene>
<accession>A0A7R8HDQ1</accession>
<dbReference type="EMBL" id="HG994587">
    <property type="protein sequence ID" value="CAF3027709.1"/>
    <property type="molecule type" value="Genomic_DNA"/>
</dbReference>
<evidence type="ECO:0000313" key="3">
    <source>
        <dbReference type="Proteomes" id="UP000675881"/>
    </source>
</evidence>
<feature type="region of interest" description="Disordered" evidence="1">
    <location>
        <begin position="178"/>
        <end position="209"/>
    </location>
</feature>
<evidence type="ECO:0000256" key="1">
    <source>
        <dbReference type="SAM" id="MobiDB-lite"/>
    </source>
</evidence>
<name>A0A7R8HDQ1_LEPSM</name>
<dbReference type="OrthoDB" id="6508643at2759"/>
<feature type="compositionally biased region" description="Polar residues" evidence="1">
    <location>
        <begin position="447"/>
        <end position="461"/>
    </location>
</feature>
<feature type="compositionally biased region" description="Low complexity" evidence="1">
    <location>
        <begin position="292"/>
        <end position="313"/>
    </location>
</feature>
<proteinExistence type="predicted"/>